<feature type="non-terminal residue" evidence="2">
    <location>
        <position position="49"/>
    </location>
</feature>
<evidence type="ECO:0000256" key="1">
    <source>
        <dbReference type="SAM" id="Phobius"/>
    </source>
</evidence>
<reference evidence="2" key="1">
    <citation type="journal article" date="2014" name="Front. Microbiol.">
        <title>High frequency of phylogenetically diverse reductive dehalogenase-homologous genes in deep subseafloor sedimentary metagenomes.</title>
        <authorList>
            <person name="Kawai M."/>
            <person name="Futagami T."/>
            <person name="Toyoda A."/>
            <person name="Takaki Y."/>
            <person name="Nishi S."/>
            <person name="Hori S."/>
            <person name="Arai W."/>
            <person name="Tsubouchi T."/>
            <person name="Morono Y."/>
            <person name="Uchiyama I."/>
            <person name="Ito T."/>
            <person name="Fujiyama A."/>
            <person name="Inagaki F."/>
            <person name="Takami H."/>
        </authorList>
    </citation>
    <scope>NUCLEOTIDE SEQUENCE</scope>
    <source>
        <strain evidence="2">Expedition CK06-06</strain>
    </source>
</reference>
<organism evidence="2">
    <name type="scientific">marine sediment metagenome</name>
    <dbReference type="NCBI Taxonomy" id="412755"/>
    <lineage>
        <taxon>unclassified sequences</taxon>
        <taxon>metagenomes</taxon>
        <taxon>ecological metagenomes</taxon>
    </lineage>
</organism>
<evidence type="ECO:0000313" key="2">
    <source>
        <dbReference type="EMBL" id="GAG24998.1"/>
    </source>
</evidence>
<keyword evidence="1" id="KW-1133">Transmembrane helix</keyword>
<gene>
    <name evidence="2" type="ORF">S01H1_57238</name>
</gene>
<keyword evidence="1" id="KW-0812">Transmembrane</keyword>
<protein>
    <submittedName>
        <fullName evidence="2">Uncharacterized protein</fullName>
    </submittedName>
</protein>
<dbReference type="AlphaFoldDB" id="X0WKI3"/>
<keyword evidence="1" id="KW-0472">Membrane</keyword>
<comment type="caution">
    <text evidence="2">The sequence shown here is derived from an EMBL/GenBank/DDBJ whole genome shotgun (WGS) entry which is preliminary data.</text>
</comment>
<name>X0WKI3_9ZZZZ</name>
<accession>X0WKI3</accession>
<sequence>MAGETADFYAGVKIFFFVIFVIGMFTFGDQINKSFEDYGCIEYEWTLLE</sequence>
<dbReference type="EMBL" id="BARS01037322">
    <property type="protein sequence ID" value="GAG24998.1"/>
    <property type="molecule type" value="Genomic_DNA"/>
</dbReference>
<feature type="transmembrane region" description="Helical" evidence="1">
    <location>
        <begin position="6"/>
        <end position="27"/>
    </location>
</feature>
<proteinExistence type="predicted"/>